<name>A0ABQ4UNP5_9HYPH</name>
<dbReference type="InterPro" id="IPR038561">
    <property type="entry name" value="SoxD_sf"/>
</dbReference>
<evidence type="ECO:0000256" key="1">
    <source>
        <dbReference type="SAM" id="MobiDB-lite"/>
    </source>
</evidence>
<evidence type="ECO:0008006" key="4">
    <source>
        <dbReference type="Google" id="ProtNLM"/>
    </source>
</evidence>
<reference evidence="2" key="1">
    <citation type="journal article" date="2021" name="Front. Microbiol.">
        <title>Comprehensive Comparative Genomics and Phenotyping of Methylobacterium Species.</title>
        <authorList>
            <person name="Alessa O."/>
            <person name="Ogura Y."/>
            <person name="Fujitani Y."/>
            <person name="Takami H."/>
            <person name="Hayashi T."/>
            <person name="Sahin N."/>
            <person name="Tani A."/>
        </authorList>
    </citation>
    <scope>NUCLEOTIDE SEQUENCE</scope>
    <source>
        <strain evidence="2">DSM 14458</strain>
    </source>
</reference>
<feature type="compositionally biased region" description="Basic and acidic residues" evidence="1">
    <location>
        <begin position="84"/>
        <end position="97"/>
    </location>
</feature>
<dbReference type="Pfam" id="PF04267">
    <property type="entry name" value="SoxD"/>
    <property type="match status" value="1"/>
</dbReference>
<comment type="caution">
    <text evidence="2">The sequence shown here is derived from an EMBL/GenBank/DDBJ whole genome shotgun (WGS) entry which is preliminary data.</text>
</comment>
<dbReference type="InterPro" id="IPR006279">
    <property type="entry name" value="SoxD"/>
</dbReference>
<accession>A0ABQ4UNP5</accession>
<organism evidence="2 3">
    <name type="scientific">Methylorubrum suomiense</name>
    <dbReference type="NCBI Taxonomy" id="144191"/>
    <lineage>
        <taxon>Bacteria</taxon>
        <taxon>Pseudomonadati</taxon>
        <taxon>Pseudomonadota</taxon>
        <taxon>Alphaproteobacteria</taxon>
        <taxon>Hyphomicrobiales</taxon>
        <taxon>Methylobacteriaceae</taxon>
        <taxon>Methylorubrum</taxon>
    </lineage>
</organism>
<keyword evidence="3" id="KW-1185">Reference proteome</keyword>
<dbReference type="Gene3D" id="3.30.2270.10">
    <property type="entry name" value="Folate-binding superfamily"/>
    <property type="match status" value="1"/>
</dbReference>
<proteinExistence type="predicted"/>
<feature type="region of interest" description="Disordered" evidence="1">
    <location>
        <begin position="83"/>
        <end position="110"/>
    </location>
</feature>
<dbReference type="Proteomes" id="UP001055093">
    <property type="component" value="Unassembled WGS sequence"/>
</dbReference>
<evidence type="ECO:0000313" key="3">
    <source>
        <dbReference type="Proteomes" id="UP001055093"/>
    </source>
</evidence>
<sequence>MRIRCPYCGERDNGEFSYLGDAAPVRPDGMDASSEAMHDYVYLRDNRAGEIRELWYHAAGCRSWLVVTRDTRTHAITDVQPAREVAKTRRAETRLAETRTVTPAGSASHA</sequence>
<feature type="compositionally biased region" description="Polar residues" evidence="1">
    <location>
        <begin position="101"/>
        <end position="110"/>
    </location>
</feature>
<dbReference type="RefSeq" id="WP_137829553.1">
    <property type="nucleotide sequence ID" value="NZ_BPRE01000001.1"/>
</dbReference>
<gene>
    <name evidence="2" type="ORF">BGCPKDLD_0367</name>
</gene>
<dbReference type="EMBL" id="BPRE01000001">
    <property type="protein sequence ID" value="GJE73800.1"/>
    <property type="molecule type" value="Genomic_DNA"/>
</dbReference>
<protein>
    <recommendedName>
        <fullName evidence="4">Sarcosine oxidase subunit delta</fullName>
    </recommendedName>
</protein>
<reference evidence="2" key="2">
    <citation type="submission" date="2021-08" db="EMBL/GenBank/DDBJ databases">
        <authorList>
            <person name="Tani A."/>
            <person name="Ola A."/>
            <person name="Ogura Y."/>
            <person name="Katsura K."/>
            <person name="Hayashi T."/>
        </authorList>
    </citation>
    <scope>NUCLEOTIDE SEQUENCE</scope>
    <source>
        <strain evidence="2">DSM 14458</strain>
    </source>
</reference>
<evidence type="ECO:0000313" key="2">
    <source>
        <dbReference type="EMBL" id="GJE73800.1"/>
    </source>
</evidence>